<dbReference type="OrthoDB" id="3035527at2"/>
<organism evidence="1 2">
    <name type="scientific">Anaerocolumna xylanovorans DSM 12503</name>
    <dbReference type="NCBI Taxonomy" id="1121345"/>
    <lineage>
        <taxon>Bacteria</taxon>
        <taxon>Bacillati</taxon>
        <taxon>Bacillota</taxon>
        <taxon>Clostridia</taxon>
        <taxon>Lachnospirales</taxon>
        <taxon>Lachnospiraceae</taxon>
        <taxon>Anaerocolumna</taxon>
    </lineage>
</organism>
<dbReference type="STRING" id="1121345.SAMN02745217_01986"/>
<dbReference type="AlphaFoldDB" id="A0A1M7Y7V4"/>
<keyword evidence="2" id="KW-1185">Reference proteome</keyword>
<sequence length="311" mass="36819">MRNTQRHSNPYYAEIFTVDIKSYEYVFSVGIDMITNKYVTEYSRCIERSFVTYSENTYTEIDYKTYLEYLKQAQANGNISKERYNDLKQKEEPDITSAKNIEKCYERIAKQNIREMQKCISISTKLEINKEHVYKNYESFCDKNDFLELYLNRYSQNQGWCVRIVQNDAGYRLSVIYHAHKLPDLYEEPAYMKFLAQYNSDADTYSECDVYEKQLAKWEKDYLIHALEEEYFYEQLAPKMKIHDSRSIGCIGSCEVRVKYKAKAFFSSSEKIIHGFAENDDKNACGIDFYGFIQKCKNIAAYQSKLVSSEE</sequence>
<dbReference type="EMBL" id="FRFD01000005">
    <property type="protein sequence ID" value="SHO48707.1"/>
    <property type="molecule type" value="Genomic_DNA"/>
</dbReference>
<gene>
    <name evidence="1" type="ORF">SAMN02745217_01986</name>
</gene>
<accession>A0A1M7Y7V4</accession>
<protein>
    <submittedName>
        <fullName evidence="1">Uncharacterized protein</fullName>
    </submittedName>
</protein>
<reference evidence="1 2" key="1">
    <citation type="submission" date="2016-12" db="EMBL/GenBank/DDBJ databases">
        <authorList>
            <person name="Song W.-J."/>
            <person name="Kurnit D.M."/>
        </authorList>
    </citation>
    <scope>NUCLEOTIDE SEQUENCE [LARGE SCALE GENOMIC DNA]</scope>
    <source>
        <strain evidence="1 2">DSM 12503</strain>
    </source>
</reference>
<dbReference type="RefSeq" id="WP_073588675.1">
    <property type="nucleotide sequence ID" value="NZ_FRFD01000005.1"/>
</dbReference>
<name>A0A1M7Y7V4_9FIRM</name>
<dbReference type="Proteomes" id="UP000184612">
    <property type="component" value="Unassembled WGS sequence"/>
</dbReference>
<evidence type="ECO:0000313" key="1">
    <source>
        <dbReference type="EMBL" id="SHO48707.1"/>
    </source>
</evidence>
<proteinExistence type="predicted"/>
<evidence type="ECO:0000313" key="2">
    <source>
        <dbReference type="Proteomes" id="UP000184612"/>
    </source>
</evidence>